<dbReference type="KEGG" id="acan:ACA1_208960"/>
<dbReference type="InterPro" id="IPR016024">
    <property type="entry name" value="ARM-type_fold"/>
</dbReference>
<keyword evidence="1" id="KW-1133">Transmembrane helix</keyword>
<sequence>MFVDIIFALFVIAAVGYFFYYFVLPRPSTILKELAGNRLRIEFVSPPIPSTPLQTVWFNILGLLDREGYGQSLETALRELGQLFTADPDSVREFLALKDEEALTKFLKFVGCTAFELSKKKRVEQDLKNLDAVLACVRTIIATEEGKQAVADVKDALYDVYHATFYSPAATQAVAFAILRDMLHHSEKAYKEIVESMEDLMYNPIKEEFLLAQLFERLANTDSVPLLTAAVSFVDALLKSPHAGEYSAMFRHHFEERGVQEKLQTISGQHSEVQAPIDSLVADLSEGDKAEPSFHTTPHDTMSNYSHMFKSRIRFFSRVLGCLYTVLPGVLPAKMKPISDEVRMASIMRMKNLRDSKRTGSFTPEEVQSMNREMSALTLGVEPAFFDDMMKRGMFSETRRFVDQAEAIENWNHEELLQAGRNVWTCFGLQMIIYNEEVRLQDAYVGYSLLYPYTDNYLDDETIPKETKLTFQNLFTQRIAGQDVKARSALEQKIWDMVSLVENVYDRTKFPDAFNSMISINEAQTRSLAQHSKISLSEETLTDITMEKGGTSVIADGYLVHGVMTEEEALFAFGFGVCLQLVDDLQDTLKDTEVNHQTLFTYGWTRKQSADVKAYKAFQLLYLFIDPDHYDIDEKGSDLRGALLKMTHTIMLKAIAKYCYIFTEAFVEALAQFAPIPIQHLQRVNNMARMLQMVRNNQI</sequence>
<dbReference type="VEuPathDB" id="AmoebaDB:ACA1_208960"/>
<dbReference type="OrthoDB" id="9998769at2759"/>
<dbReference type="Gene3D" id="1.25.10.10">
    <property type="entry name" value="Leucine-rich Repeat Variant"/>
    <property type="match status" value="1"/>
</dbReference>
<keyword evidence="1" id="KW-0812">Transmembrane</keyword>
<organism evidence="2 3">
    <name type="scientific">Acanthamoeba castellanii (strain ATCC 30010 / Neff)</name>
    <dbReference type="NCBI Taxonomy" id="1257118"/>
    <lineage>
        <taxon>Eukaryota</taxon>
        <taxon>Amoebozoa</taxon>
        <taxon>Discosea</taxon>
        <taxon>Longamoebia</taxon>
        <taxon>Centramoebida</taxon>
        <taxon>Acanthamoebidae</taxon>
        <taxon>Acanthamoeba</taxon>
    </lineage>
</organism>
<dbReference type="RefSeq" id="XP_004340002.1">
    <property type="nucleotide sequence ID" value="XM_004339954.1"/>
</dbReference>
<dbReference type="InterPro" id="IPR011989">
    <property type="entry name" value="ARM-like"/>
</dbReference>
<dbReference type="SUPFAM" id="SSF48371">
    <property type="entry name" value="ARM repeat"/>
    <property type="match status" value="1"/>
</dbReference>
<name>L8GYB3_ACACF</name>
<feature type="transmembrane region" description="Helical" evidence="1">
    <location>
        <begin position="6"/>
        <end position="24"/>
    </location>
</feature>
<proteinExistence type="predicted"/>
<evidence type="ECO:0000256" key="1">
    <source>
        <dbReference type="SAM" id="Phobius"/>
    </source>
</evidence>
<dbReference type="GeneID" id="14918677"/>
<evidence type="ECO:0000313" key="3">
    <source>
        <dbReference type="Proteomes" id="UP000011083"/>
    </source>
</evidence>
<protein>
    <submittedName>
        <fullName evidence="2">Uncharacterized protein</fullName>
    </submittedName>
</protein>
<dbReference type="SMR" id="L8GYB3"/>
<dbReference type="EMBL" id="KB007966">
    <property type="protein sequence ID" value="ELR17985.1"/>
    <property type="molecule type" value="Genomic_DNA"/>
</dbReference>
<reference evidence="2 3" key="1">
    <citation type="journal article" date="2013" name="Genome Biol.">
        <title>Genome of Acanthamoeba castellanii highlights extensive lateral gene transfer and early evolution of tyrosine kinase signaling.</title>
        <authorList>
            <person name="Clarke M."/>
            <person name="Lohan A.J."/>
            <person name="Liu B."/>
            <person name="Lagkouvardos I."/>
            <person name="Roy S."/>
            <person name="Zafar N."/>
            <person name="Bertelli C."/>
            <person name="Schilde C."/>
            <person name="Kianianmomeni A."/>
            <person name="Burglin T.R."/>
            <person name="Frech C."/>
            <person name="Turcotte B."/>
            <person name="Kopec K.O."/>
            <person name="Synnott J.M."/>
            <person name="Choo C."/>
            <person name="Paponov I."/>
            <person name="Finkler A."/>
            <person name="Soon Heng Tan C."/>
            <person name="Hutchins A.P."/>
            <person name="Weinmeier T."/>
            <person name="Rattei T."/>
            <person name="Chu J.S."/>
            <person name="Gimenez G."/>
            <person name="Irimia M."/>
            <person name="Rigden D.J."/>
            <person name="Fitzpatrick D.A."/>
            <person name="Lorenzo-Morales J."/>
            <person name="Bateman A."/>
            <person name="Chiu C.H."/>
            <person name="Tang P."/>
            <person name="Hegemann P."/>
            <person name="Fromm H."/>
            <person name="Raoult D."/>
            <person name="Greub G."/>
            <person name="Miranda-Saavedra D."/>
            <person name="Chen N."/>
            <person name="Nash P."/>
            <person name="Ginger M.L."/>
            <person name="Horn M."/>
            <person name="Schaap P."/>
            <person name="Caler L."/>
            <person name="Loftus B."/>
        </authorList>
    </citation>
    <scope>NUCLEOTIDE SEQUENCE [LARGE SCALE GENOMIC DNA]</scope>
    <source>
        <strain evidence="2 3">Neff</strain>
    </source>
</reference>
<dbReference type="Proteomes" id="UP000011083">
    <property type="component" value="Unassembled WGS sequence"/>
</dbReference>
<dbReference type="AlphaFoldDB" id="L8GYB3"/>
<keyword evidence="3" id="KW-1185">Reference proteome</keyword>
<keyword evidence="1" id="KW-0472">Membrane</keyword>
<accession>L8GYB3</accession>
<evidence type="ECO:0000313" key="2">
    <source>
        <dbReference type="EMBL" id="ELR17985.1"/>
    </source>
</evidence>
<gene>
    <name evidence="2" type="ORF">ACA1_208960</name>
</gene>